<dbReference type="RefSeq" id="WP_239368553.1">
    <property type="nucleotide sequence ID" value="NZ_JAKREW010000024.1"/>
</dbReference>
<dbReference type="InterPro" id="IPR010679">
    <property type="entry name" value="DUF1254"/>
</dbReference>
<accession>A0ABS9QIZ6</accession>
<evidence type="ECO:0000256" key="1">
    <source>
        <dbReference type="SAM" id="Phobius"/>
    </source>
</evidence>
<reference evidence="3 4" key="1">
    <citation type="submission" date="2022-02" db="EMBL/GenBank/DDBJ databases">
        <title>Draft genome sequence of Mezorhizobium retamae strain IRAMC:0171 isolated from Retama raetam nodules.</title>
        <authorList>
            <person name="Bengaied R."/>
            <person name="Sbissi I."/>
            <person name="Huber K."/>
            <person name="Ghodbane F."/>
            <person name="Nouioui I."/>
            <person name="Tarhouni M."/>
            <person name="Gtari M."/>
        </authorList>
    </citation>
    <scope>NUCLEOTIDE SEQUENCE [LARGE SCALE GENOMIC DNA]</scope>
    <source>
        <strain evidence="3 4">IRAMC:0171</strain>
    </source>
</reference>
<organism evidence="3 4">
    <name type="scientific">Mesorhizobium retamae</name>
    <dbReference type="NCBI Taxonomy" id="2912854"/>
    <lineage>
        <taxon>Bacteria</taxon>
        <taxon>Pseudomonadati</taxon>
        <taxon>Pseudomonadota</taxon>
        <taxon>Alphaproteobacteria</taxon>
        <taxon>Hyphomicrobiales</taxon>
        <taxon>Phyllobacteriaceae</taxon>
        <taxon>Mesorhizobium</taxon>
    </lineage>
</organism>
<name>A0ABS9QIZ6_9HYPH</name>
<feature type="domain" description="DUF1254" evidence="2">
    <location>
        <begin position="69"/>
        <end position="177"/>
    </location>
</feature>
<comment type="caution">
    <text evidence="3">The sequence shown here is derived from an EMBL/GenBank/DDBJ whole genome shotgun (WGS) entry which is preliminary data.</text>
</comment>
<dbReference type="SUPFAM" id="SSF160935">
    <property type="entry name" value="VPA0735-like"/>
    <property type="match status" value="1"/>
</dbReference>
<gene>
    <name evidence="3" type="ORF">L4923_20525</name>
</gene>
<dbReference type="Proteomes" id="UP001201701">
    <property type="component" value="Unassembled WGS sequence"/>
</dbReference>
<keyword evidence="4" id="KW-1185">Reference proteome</keyword>
<feature type="transmembrane region" description="Helical" evidence="1">
    <location>
        <begin position="6"/>
        <end position="26"/>
    </location>
</feature>
<proteinExistence type="predicted"/>
<keyword evidence="1" id="KW-0812">Transmembrane</keyword>
<evidence type="ECO:0000313" key="3">
    <source>
        <dbReference type="EMBL" id="MCG7507424.1"/>
    </source>
</evidence>
<keyword evidence="1" id="KW-1133">Transmembrane helix</keyword>
<dbReference type="PIRSF" id="PIRSF010244">
    <property type="entry name" value="UCP010244_imp"/>
    <property type="match status" value="1"/>
</dbReference>
<protein>
    <submittedName>
        <fullName evidence="3">DUF1254 domain-containing protein</fullName>
    </submittedName>
</protein>
<evidence type="ECO:0000259" key="2">
    <source>
        <dbReference type="Pfam" id="PF06863"/>
    </source>
</evidence>
<dbReference type="EMBL" id="JAKREW010000024">
    <property type="protein sequence ID" value="MCG7507424.1"/>
    <property type="molecule type" value="Genomic_DNA"/>
</dbReference>
<evidence type="ECO:0000313" key="4">
    <source>
        <dbReference type="Proteomes" id="UP001201701"/>
    </source>
</evidence>
<keyword evidence="1" id="KW-0472">Membrane</keyword>
<dbReference type="Pfam" id="PF06863">
    <property type="entry name" value="DUF1254"/>
    <property type="match status" value="1"/>
</dbReference>
<dbReference type="InterPro" id="IPR014456">
    <property type="entry name" value="UCP010244_IM"/>
</dbReference>
<sequence>MGKLLHAILVGLVGAAIVHIVVLLLVPQFSERDAWSNLAMKADFYTMTRLDAQPGSPTPIKSIDPSFYAAACRFDLADGMVQVTAPGPVPFWSVSVYDRNGHNIYSFNDRSATKGQMDAVVLTPAQMIEVRKALPDGFEGSIFVEAPIDEGIVVLRAFVPDESWRPTVAKFLDQSSCELQQF</sequence>